<feature type="region of interest" description="Disordered" evidence="4">
    <location>
        <begin position="561"/>
        <end position="585"/>
    </location>
</feature>
<dbReference type="GO" id="GO:0050840">
    <property type="term" value="F:extracellular matrix binding"/>
    <property type="evidence" value="ECO:0007669"/>
    <property type="project" value="TreeGrafter"/>
</dbReference>
<evidence type="ECO:0000256" key="2">
    <source>
        <dbReference type="ARBA" id="ARBA00023157"/>
    </source>
</evidence>
<feature type="region of interest" description="Disordered" evidence="4">
    <location>
        <begin position="3521"/>
        <end position="3550"/>
    </location>
</feature>
<evidence type="ECO:0000256" key="4">
    <source>
        <dbReference type="SAM" id="MobiDB-lite"/>
    </source>
</evidence>
<feature type="compositionally biased region" description="Polar residues" evidence="4">
    <location>
        <begin position="448"/>
        <end position="459"/>
    </location>
</feature>
<feature type="compositionally biased region" description="Basic and acidic residues" evidence="4">
    <location>
        <begin position="1681"/>
        <end position="1691"/>
    </location>
</feature>
<feature type="region of interest" description="Disordered" evidence="4">
    <location>
        <begin position="1834"/>
        <end position="1855"/>
    </location>
</feature>
<feature type="region of interest" description="Disordered" evidence="4">
    <location>
        <begin position="1927"/>
        <end position="1952"/>
    </location>
</feature>
<feature type="domain" description="Kazal-like" evidence="6">
    <location>
        <begin position="36"/>
        <end position="89"/>
    </location>
</feature>
<feature type="compositionally biased region" description="Polar residues" evidence="4">
    <location>
        <begin position="3651"/>
        <end position="3660"/>
    </location>
</feature>
<dbReference type="PANTHER" id="PTHR13866:SF29">
    <property type="entry name" value="FOLLISTATIN"/>
    <property type="match status" value="1"/>
</dbReference>
<feature type="compositionally biased region" description="Polar residues" evidence="4">
    <location>
        <begin position="3308"/>
        <end position="3321"/>
    </location>
</feature>
<keyword evidence="1 5" id="KW-0732">Signal</keyword>
<feature type="compositionally biased region" description="Polar residues" evidence="4">
    <location>
        <begin position="996"/>
        <end position="1009"/>
    </location>
</feature>
<feature type="region of interest" description="Disordered" evidence="4">
    <location>
        <begin position="1423"/>
        <end position="1453"/>
    </location>
</feature>
<evidence type="ECO:0000256" key="1">
    <source>
        <dbReference type="ARBA" id="ARBA00022729"/>
    </source>
</evidence>
<feature type="compositionally biased region" description="Low complexity" evidence="4">
    <location>
        <begin position="3010"/>
        <end position="3024"/>
    </location>
</feature>
<feature type="region of interest" description="Disordered" evidence="4">
    <location>
        <begin position="740"/>
        <end position="780"/>
    </location>
</feature>
<feature type="compositionally biased region" description="Low complexity" evidence="4">
    <location>
        <begin position="981"/>
        <end position="993"/>
    </location>
</feature>
<dbReference type="RefSeq" id="XP_022099334.1">
    <property type="nucleotide sequence ID" value="XM_022243642.1"/>
</dbReference>
<dbReference type="SUPFAM" id="SSF100895">
    <property type="entry name" value="Kazal-type serine protease inhibitors"/>
    <property type="match status" value="6"/>
</dbReference>
<organism evidence="7 8">
    <name type="scientific">Acanthaster planci</name>
    <name type="common">Crown-of-thorns starfish</name>
    <dbReference type="NCBI Taxonomy" id="133434"/>
    <lineage>
        <taxon>Eukaryota</taxon>
        <taxon>Metazoa</taxon>
        <taxon>Echinodermata</taxon>
        <taxon>Eleutherozoa</taxon>
        <taxon>Asterozoa</taxon>
        <taxon>Asteroidea</taxon>
        <taxon>Valvatacea</taxon>
        <taxon>Valvatida</taxon>
        <taxon>Acanthasteridae</taxon>
        <taxon>Acanthaster</taxon>
    </lineage>
</organism>
<protein>
    <submittedName>
        <fullName evidence="8">Mucin-2-like isoform X1</fullName>
    </submittedName>
</protein>
<feature type="region of interest" description="Disordered" evidence="4">
    <location>
        <begin position="3186"/>
        <end position="3207"/>
    </location>
</feature>
<feature type="compositionally biased region" description="Basic and acidic residues" evidence="4">
    <location>
        <begin position="2152"/>
        <end position="2161"/>
    </location>
</feature>
<feature type="compositionally biased region" description="Polar residues" evidence="4">
    <location>
        <begin position="1938"/>
        <end position="1952"/>
    </location>
</feature>
<dbReference type="KEGG" id="aplc:110983939"/>
<feature type="region of interest" description="Disordered" evidence="4">
    <location>
        <begin position="930"/>
        <end position="954"/>
    </location>
</feature>
<dbReference type="InterPro" id="IPR036058">
    <property type="entry name" value="Kazal_dom_sf"/>
</dbReference>
<dbReference type="GO" id="GO:0005509">
    <property type="term" value="F:calcium ion binding"/>
    <property type="evidence" value="ECO:0007669"/>
    <property type="project" value="TreeGrafter"/>
</dbReference>
<feature type="compositionally biased region" description="Polar residues" evidence="4">
    <location>
        <begin position="2138"/>
        <end position="2148"/>
    </location>
</feature>
<dbReference type="PROSITE" id="PS51465">
    <property type="entry name" value="KAZAL_2"/>
    <property type="match status" value="5"/>
</dbReference>
<sequence length="3807" mass="405247">MHKNGRVGIMKPTLGLVALVCLLFLSQAHAFDPFLRDLNDPCSLNCQRYYAPVCGSDGQTYYSMCVLLSFRCKKNDKSLRVQYLGKCRIVIKVEQVCPRKCPNIVLPVCGTDGNTYANKCFLESAACERDKSLRVAGQGYCIRTEAATQCSTRYILKFKPVCGRDKKTYFNRQILQVAACVKNSPTLAVHIHKGMCEFGRMRVPRQCRKHRCDATYDAVCGTDGNTYINRCMMLYMGCLRGDMTLRLVHKGECRDEVIVTQTSVRPTKPTTITTVLTTLAPTIGVDVDPQTHPIKPISTEPTTEIVVEPTDTMTATILAQSQMPTTAAETTVESVTEKLATPLESVITTKLPSTQQAPKSSIESTTEGITRMRFTTVEEVATTETIIESTTGKPTTTLEARTTETLPSIPQIVMQSTAPTTDVLITANPLAESTVRVTPTTVEEKKPSTGTVESASDTLPTLSVDPMTIEKLPTTPQPAGSATESVTDIITKRKPTVIEETTSVEKTVELTSETTTTMFKSTSTEKLPTVRLTSKLLPESTAEVLTKIKPTTLDREHVGGTTVETSTDTPPTVLETRTTQTSTSTKGTLMLSSVPTTDSITVMKPTTEFTTQVKTTNVHENTNRVTAVKSTTKTPLPTSESTLTKEVPTTLPTLKLSTESVTNITTTKKLTTIKEIATDVTVAKSKSEKPTTVEVWTTVTSPSLTSTPLSESTSDITTMKSPPEIIVTETQSVEEKTMGELPIGKSTPTSSDFMSTEKLPTTPQPTKSSSGGPTLTEETTSVKTVVELTTELEPISTETLPTVRQTSKLMPESTDVFTKMKPATVEETTTKATLGSTTETSNSGLQSITTARLPPLSQAELMEFTTTMKPSTENPEINTAVTTLKSTSETAITTSLANISEKYTPPLPIEVTTIAITSVKSESAEGKTVSVTTVEPTTSIPETSSKLPPKSTFPQTQSALTSKVATVPDAIVTPFGELTTSTPKTSTKLPPKSAFFPTQSASTSKMATMQDDSVTPIVTTESSGLPGTKVITVLPSDVKEHINQTSQHTEMTSITKENEESIVTTSAPVFNKTHLSRAPFGQSLGPHTNTNFITTSVPPSAVSGTPGTSTQSIKQDLSSTAKVTSEELRIETISGSTPKSLKTDIVEILTESSTRSVSIPTNASLITTVNEKPRDQTTKVTLPSPEMQSFVTEENIATEEVSGVQSSPLFDRATDVMSATTHEWSFTTVSVEPTKGIEITTEALLDTMSDSPVRVYTGTPGVTTASSQLTVGLPFSKTSATRPSPTETALTDFSGTDIATETFAVFEPTEKSDKEATQIFNVTQRSTTARVFEATSMFVDNITNTVTTESSGLLTSPAITDPKYHVSDQNGETPIVEVVDSSSTDEPEMTPMITQLSSVATKKPVHLSDLLTVSDRATKISADLFPSTSSPSSVASTSSIEPEEASSLTALPTSVGPPFVTVSQVSISLTPTPSIPVTRSTPKLTDGLMEGTTKTFGTKQAAATTTGHFSQTDVIEILTESTIHSVQTDATFMPIVNKELIDQSTAGTLSTPKMEAFVTEEDTVTEASGFPPSPLSFDYFKTTPLEGVTDVASVATDDLSYTSAPVGPASGMEKTTKASLEISTGSPTQTSPIPLGVVKTSNSKPPSELPFSKTPATKPFITKTTFSGFQKPTKTSDIVETTDKSSMDETRTQTVPTQISDITLTATNAEVFEATSMFSEIIKDTVTTDSSGLLTTPTVTDPLLHVTELHRETSTAEVAESSSTNEHPEMIFMNTKPLSATTEKLFHPSDLPMGPDDSTQMSIDIISITPLPNGVDVSTVIKSKVESSSIGLVRTEAASTSSTEPEDVSSSTALTPSIGPPFIAVSQAPISSTPVSSSFMFTSKSMTRTSHKPIDGFIESSAKTSGKELTGIATTKLHSQTDNVEILTDSPEPPVSVKTESSQTSTLRQELRDQTTLTGPQLETFMATEDIVTRNISQTLISPQAVAPSKTTTLKTATNEVSEATEELTYTTIPFGPSSGIEKTKASVNTLGGSPMSISAGAPGAVTASSKSTTDFPFSKTSVPKPSPTETSLTDFSSTGKATQTYDIVETTNKYSTDEPEVQKEKTQISVVTQRPTTSVENEATTVFAENTKDRMTTKSSGFLTSPGATDPKSHVTELRGETSTAEFAERSSINEHPEMTHMTTQVFSDTTKKVFHPSDFFTVSGKATLISADIIPGTPFPSDIDVSPVVKSTVESSSTGHVRTQEASILSVKPKEVSFSTLTPPSGGPPTKSVSQLSISSTQVMVDLETASKHMTQSTQKPMDSLMEGTTKTLGTEQASAATIGQFSKTDVVEILTEITTPLVSVQTDANPTTIVTQEQLDQTTVGTLSAPKMESFVTEDTTEEVKVLSPSILSTISSKTAPLERAADVVSITTEKLSFKNVTTKELSHTAEPGSPASDIETIAKTALDILEGSPTLTSPVPPGVVKASSKPTVKIPFPKTSVTKPFTTETTLNDFQSTAKAFETSDIVETTDKSFTDENRIQSVTSQISDITKRPKTSGVFETTSMFVENTKDTMTTEASGLLASIAVIDPSSNIIELHKEKTTAKVAESSSIDEHPETTFMTTQLSSGVTKTLIHPSTLLTIPGKITKISTNIIPTTAVLGVDPSTVVKSTVESSSTGPVETHEASTVSFKPEDVSSSTALSTFSGPPMMTVSQIPVSSTSILAKLGTTLKPVTQTTHTPMDDLKESTAKTLQTQPTTGETTDQLSQVETVEILMENPEPPVSIQTDASQTSILSQEPTDQTIAVTFPIVEMETSVTKENTITKDISGLPPSPEAIVSFKTTAPEKATDVVLMATEKLNYTTVPVGPTSGIEKISKASLEISAGSPALFSGGPPGLATISSKSTRGAPLFKTSVTKPSPTGTTLIDFRSTAKVTATSVVEAQDKSSTDEDRMQSITTQMSDITQRRRPSGDFEAMSVFEKNKDGASTETSGFLIPPAVTEPASVVTEPVRVTPIMPIIQNISDSESAGTTLTTSPSSGTTERPGQSTEMPINIISSTTVGPPAITLFSKLESVNQGQEPKAVSTGFPIKKINPSGVTSAVSSSITISTGIDTRESSSTGPTETLTVSHSSSKSEQVSYSTALPISAGPLLITASHIPQSSIVSESVVTFTPVTQTAQKASSGFAEGTTRRVGKGLVTADPVLLSDPQTPRFLSSRTETPEMPQVTPAVVTRKPDDMVTTMSVNSIGDSSIIPPPPPTSPPAMPISATEKKGLTSPPSFEITTKAQFVSTSMSIIGSESKTASSSPEKVTELLRSQSARVGIDVDNTSTQTDLTTQGATEVRSAPDESQSTLTKQPIASTTVSNSVKLLHMDTSANVNSSSSHSGYHEPTTPPTTLNSLLMTSSEPDTLTTTKPQSLLTTMTELLSRSAELRQISTPPRTPQGKTSQKSLTEKVTMNKDVPMSTDFNPRVEFTSPGSIEKSIDFTPPLTKKSLTTMTTRETHKSATTGGPWMTDLVTSAMKAVTAVVSNVGSTLVPTNYRRTPTEISNTGHMETQDDKSQGSPPSLQLSTSQIEESILLHTTSNKGITDPVTTSEWSTSTALFTFGDREGSGVKGTVSDSEGITERAQRDMVFTPSVPATTKQDYRVFQLGNPVQMPTDRMTEKVTPGVTQSKTATSVKSGTSLSSQLATKIQPSFHPDPRKCPHCEPDVCPVCGSDGKTYQSACELKRVACLRGSITLVAEYSGDCIPGLLDLVNGKTSCGHFVCPSIYNPICGSGHMTFNNDCSLIRAQLCIDGMKDLVKVHHGECEDFLDIKADKANNFYL</sequence>
<dbReference type="InterPro" id="IPR002350">
    <property type="entry name" value="Kazal_dom"/>
</dbReference>
<dbReference type="OrthoDB" id="126772at2759"/>
<feature type="signal peptide" evidence="5">
    <location>
        <begin position="1"/>
        <end position="30"/>
    </location>
</feature>
<evidence type="ECO:0000313" key="7">
    <source>
        <dbReference type="Proteomes" id="UP000694845"/>
    </source>
</evidence>
<feature type="compositionally biased region" description="Polar residues" evidence="4">
    <location>
        <begin position="3099"/>
        <end position="3110"/>
    </location>
</feature>
<name>A0A8B7Z157_ACAPL</name>
<proteinExistence type="predicted"/>
<feature type="compositionally biased region" description="Polar residues" evidence="4">
    <location>
        <begin position="3521"/>
        <end position="3535"/>
    </location>
</feature>
<evidence type="ECO:0000259" key="6">
    <source>
        <dbReference type="PROSITE" id="PS51465"/>
    </source>
</evidence>
<accession>A0A8B7Z157</accession>
<feature type="compositionally biased region" description="Low complexity" evidence="4">
    <location>
        <begin position="930"/>
        <end position="945"/>
    </location>
</feature>
<feature type="chain" id="PRO_5034372933" evidence="5">
    <location>
        <begin position="31"/>
        <end position="3807"/>
    </location>
</feature>
<dbReference type="Pfam" id="PF07648">
    <property type="entry name" value="Kazal_2"/>
    <property type="match status" value="5"/>
</dbReference>
<feature type="region of interest" description="Disordered" evidence="4">
    <location>
        <begin position="437"/>
        <end position="459"/>
    </location>
</feature>
<dbReference type="GO" id="GO:0005518">
    <property type="term" value="F:collagen binding"/>
    <property type="evidence" value="ECO:0007669"/>
    <property type="project" value="TreeGrafter"/>
</dbReference>
<reference evidence="8" key="1">
    <citation type="submission" date="2025-08" db="UniProtKB">
        <authorList>
            <consortium name="RefSeq"/>
        </authorList>
    </citation>
    <scope>IDENTIFICATION</scope>
</reference>
<feature type="compositionally biased region" description="Polar residues" evidence="4">
    <location>
        <begin position="3329"/>
        <end position="3341"/>
    </location>
</feature>
<feature type="region of interest" description="Disordered" evidence="4">
    <location>
        <begin position="1099"/>
        <end position="1118"/>
    </location>
</feature>
<feature type="region of interest" description="Disordered" evidence="4">
    <location>
        <begin position="3358"/>
        <end position="3379"/>
    </location>
</feature>
<feature type="compositionally biased region" description="Low complexity" evidence="4">
    <location>
        <begin position="1426"/>
        <end position="1439"/>
    </location>
</feature>
<feature type="domain" description="Kazal-like" evidence="6">
    <location>
        <begin position="201"/>
        <end position="255"/>
    </location>
</feature>
<feature type="region of interest" description="Disordered" evidence="4">
    <location>
        <begin position="2095"/>
        <end position="2118"/>
    </location>
</feature>
<feature type="compositionally biased region" description="Polar residues" evidence="4">
    <location>
        <begin position="1621"/>
        <end position="1632"/>
    </location>
</feature>
<dbReference type="Proteomes" id="UP000694845">
    <property type="component" value="Unplaced"/>
</dbReference>
<feature type="compositionally biased region" description="Polar residues" evidence="4">
    <location>
        <begin position="3416"/>
        <end position="3433"/>
    </location>
</feature>
<keyword evidence="7" id="KW-1185">Reference proteome</keyword>
<keyword evidence="3" id="KW-0325">Glycoprotein</keyword>
<feature type="region of interest" description="Disordered" evidence="4">
    <location>
        <begin position="3413"/>
        <end position="3433"/>
    </location>
</feature>
<feature type="region of interest" description="Disordered" evidence="4">
    <location>
        <begin position="827"/>
        <end position="846"/>
    </location>
</feature>
<dbReference type="SMART" id="SM00280">
    <property type="entry name" value="KAZAL"/>
    <property type="match status" value="6"/>
</dbReference>
<feature type="region of interest" description="Disordered" evidence="4">
    <location>
        <begin position="2138"/>
        <end position="2169"/>
    </location>
</feature>
<feature type="region of interest" description="Disordered" evidence="4">
    <location>
        <begin position="2051"/>
        <end position="2078"/>
    </location>
</feature>
<feature type="region of interest" description="Disordered" evidence="4">
    <location>
        <begin position="3308"/>
        <end position="3341"/>
    </location>
</feature>
<feature type="compositionally biased region" description="Polar residues" evidence="4">
    <location>
        <begin position="746"/>
        <end position="773"/>
    </location>
</feature>
<feature type="domain" description="Kazal-like" evidence="6">
    <location>
        <begin position="3680"/>
        <end position="3732"/>
    </location>
</feature>
<dbReference type="PANTHER" id="PTHR13866">
    <property type="entry name" value="SPARC OSTEONECTIN"/>
    <property type="match status" value="1"/>
</dbReference>
<feature type="compositionally biased region" description="Polar residues" evidence="4">
    <location>
        <begin position="3189"/>
        <end position="3200"/>
    </location>
</feature>
<dbReference type="GeneID" id="110983939"/>
<evidence type="ECO:0000256" key="3">
    <source>
        <dbReference type="ARBA" id="ARBA00023180"/>
    </source>
</evidence>
<feature type="region of interest" description="Disordered" evidence="4">
    <location>
        <begin position="981"/>
        <end position="1009"/>
    </location>
</feature>
<dbReference type="Gene3D" id="3.30.60.30">
    <property type="match status" value="6"/>
</dbReference>
<dbReference type="GO" id="GO:0005615">
    <property type="term" value="C:extracellular space"/>
    <property type="evidence" value="ECO:0007669"/>
    <property type="project" value="TreeGrafter"/>
</dbReference>
<feature type="region of interest" description="Disordered" evidence="4">
    <location>
        <begin position="3007"/>
        <end position="3031"/>
    </location>
</feature>
<feature type="region of interest" description="Disordered" evidence="4">
    <location>
        <begin position="1671"/>
        <end position="1693"/>
    </location>
</feature>
<dbReference type="Pfam" id="PF00050">
    <property type="entry name" value="Kazal_1"/>
    <property type="match status" value="1"/>
</dbReference>
<feature type="compositionally biased region" description="Polar residues" evidence="4">
    <location>
        <begin position="1837"/>
        <end position="1855"/>
    </location>
</feature>
<dbReference type="CDD" id="cd00104">
    <property type="entry name" value="KAZAL_FS"/>
    <property type="match status" value="5"/>
</dbReference>
<gene>
    <name evidence="8" type="primary">LOC110983939</name>
</gene>
<feature type="region of interest" description="Disordered" evidence="4">
    <location>
        <begin position="3094"/>
        <end position="3114"/>
    </location>
</feature>
<evidence type="ECO:0000256" key="5">
    <source>
        <dbReference type="SAM" id="SignalP"/>
    </source>
</evidence>
<feature type="compositionally biased region" description="Polar residues" evidence="4">
    <location>
        <begin position="2108"/>
        <end position="2118"/>
    </location>
</feature>
<keyword evidence="2" id="KW-1015">Disulfide bond</keyword>
<feature type="region of interest" description="Disordered" evidence="4">
    <location>
        <begin position="3641"/>
        <end position="3660"/>
    </location>
</feature>
<feature type="domain" description="Kazal-like" evidence="6">
    <location>
        <begin position="3738"/>
        <end position="3793"/>
    </location>
</feature>
<feature type="domain" description="Kazal-like" evidence="6">
    <location>
        <begin position="91"/>
        <end position="143"/>
    </location>
</feature>
<feature type="region of interest" description="Disordered" evidence="4">
    <location>
        <begin position="1621"/>
        <end position="1656"/>
    </location>
</feature>
<evidence type="ECO:0000313" key="8">
    <source>
        <dbReference type="RefSeq" id="XP_022099334.1"/>
    </source>
</evidence>